<feature type="region of interest" description="Disordered" evidence="7">
    <location>
        <begin position="1"/>
        <end position="186"/>
    </location>
</feature>
<evidence type="ECO:0000256" key="2">
    <source>
        <dbReference type="ARBA" id="ARBA00008654"/>
    </source>
</evidence>
<dbReference type="GO" id="GO:0005739">
    <property type="term" value="C:mitochondrion"/>
    <property type="evidence" value="ECO:0007669"/>
    <property type="project" value="TreeGrafter"/>
</dbReference>
<dbReference type="InterPro" id="IPR042098">
    <property type="entry name" value="TauD-like_sf"/>
</dbReference>
<dbReference type="GO" id="GO:0046872">
    <property type="term" value="F:metal ion binding"/>
    <property type="evidence" value="ECO:0007669"/>
    <property type="project" value="UniProtKB-KW"/>
</dbReference>
<feature type="compositionally biased region" description="Polar residues" evidence="7">
    <location>
        <begin position="33"/>
        <end position="48"/>
    </location>
</feature>
<dbReference type="Gene3D" id="3.60.130.10">
    <property type="entry name" value="Clavaminate synthase-like"/>
    <property type="match status" value="1"/>
</dbReference>
<dbReference type="STRING" id="1890683.A0A427YEN8"/>
<feature type="compositionally biased region" description="Polar residues" evidence="7">
    <location>
        <begin position="156"/>
        <end position="166"/>
    </location>
</feature>
<comment type="cofactor">
    <cofactor evidence="1">
        <name>Fe(2+)</name>
        <dbReference type="ChEBI" id="CHEBI:29033"/>
    </cofactor>
</comment>
<feature type="compositionally biased region" description="Low complexity" evidence="7">
    <location>
        <begin position="68"/>
        <end position="83"/>
    </location>
</feature>
<dbReference type="OrthoDB" id="406634at2759"/>
<gene>
    <name evidence="9" type="ORF">EHS25_002042</name>
</gene>
<dbReference type="InterPro" id="IPR050411">
    <property type="entry name" value="AlphaKG_dependent_hydroxylases"/>
</dbReference>
<name>A0A427YEN8_9TREE</name>
<dbReference type="InterPro" id="IPR038492">
    <property type="entry name" value="GBBH-like_N_sf"/>
</dbReference>
<evidence type="ECO:0000256" key="4">
    <source>
        <dbReference type="ARBA" id="ARBA00022964"/>
    </source>
</evidence>
<sequence length="612" mass="68477">MLRRTLLAAPCARPGSARPLHTVAPGRRPGCPSSASPSTRSHQSQPQQRDAIESLALDADILAPPRTPSSATSPVSTSGSNSANPKTRRQPPDAWRQPPPVLKHNPYASTYSISERDLEEETTGLKDAKKESSRRPPSPKSLPHTTTGVGRRKGQLTATKRQSSTPSRRKDNVSKGPPESLIKQPIRTLTLSPTETIDVRAGGLTLRREGKVRVLGYARLRDACPCPSCIHPSTRQKLRTSGQAYHSADSMQWHYHAPSPDSVTMTDYLGSPGLSVQWQDQDGKPHLSYYDADLIRALFGLTVSPMEQLSRTHPRKIWSGADMAQNASLRFQYDSIMQKGAPDRTELLRVLEQLHVYGLAVIQGVPTNPTDDKTCHLRAVANWIGEIRNTFYGETWNVKSVKDSKNVAYTSLDLGLHMDLLVVGGESYFVDAFRAVRIFKQDHFQGFSHLQQRGIDFEYDNDGHYLRCRHPLADTSMRSLRAAVNWSPPFQAKHHHPAKSIGAATRQAIQQSLQEEAEYYGALAAFETILGDPAAKYEFLMQEGDLVLFDNRRVLHARREFRDFNEQERAATGVEIKDGEPTRWLKGLYLDGEVVWDKWVNLQRDVQMSDKP</sequence>
<evidence type="ECO:0000313" key="10">
    <source>
        <dbReference type="Proteomes" id="UP000279259"/>
    </source>
</evidence>
<comment type="similarity">
    <text evidence="2">Belongs to the gamma-BBH/TMLD family.</text>
</comment>
<dbReference type="InterPro" id="IPR003819">
    <property type="entry name" value="TauD/TfdA-like"/>
</dbReference>
<evidence type="ECO:0000256" key="3">
    <source>
        <dbReference type="ARBA" id="ARBA00022723"/>
    </source>
</evidence>
<dbReference type="Pfam" id="PF02668">
    <property type="entry name" value="TauD"/>
    <property type="match status" value="1"/>
</dbReference>
<dbReference type="GO" id="GO:0051213">
    <property type="term" value="F:dioxygenase activity"/>
    <property type="evidence" value="ECO:0007669"/>
    <property type="project" value="UniProtKB-KW"/>
</dbReference>
<dbReference type="Proteomes" id="UP000279259">
    <property type="component" value="Unassembled WGS sequence"/>
</dbReference>
<dbReference type="AlphaFoldDB" id="A0A427YEN8"/>
<protein>
    <recommendedName>
        <fullName evidence="8">TauD/TfdA-like domain-containing protein</fullName>
    </recommendedName>
</protein>
<keyword evidence="4" id="KW-0223">Dioxygenase</keyword>
<evidence type="ECO:0000313" key="9">
    <source>
        <dbReference type="EMBL" id="RSH89493.1"/>
    </source>
</evidence>
<feature type="compositionally biased region" description="Basic and acidic residues" evidence="7">
    <location>
        <begin position="123"/>
        <end position="134"/>
    </location>
</feature>
<proteinExistence type="inferred from homology"/>
<accession>A0A427YEN8</accession>
<organism evidence="9 10">
    <name type="scientific">Saitozyma podzolica</name>
    <dbReference type="NCBI Taxonomy" id="1890683"/>
    <lineage>
        <taxon>Eukaryota</taxon>
        <taxon>Fungi</taxon>
        <taxon>Dikarya</taxon>
        <taxon>Basidiomycota</taxon>
        <taxon>Agaricomycotina</taxon>
        <taxon>Tremellomycetes</taxon>
        <taxon>Tremellales</taxon>
        <taxon>Trimorphomycetaceae</taxon>
        <taxon>Saitozyma</taxon>
    </lineage>
</organism>
<evidence type="ECO:0000256" key="6">
    <source>
        <dbReference type="ARBA" id="ARBA00023004"/>
    </source>
</evidence>
<keyword evidence="3" id="KW-0479">Metal-binding</keyword>
<feature type="domain" description="TauD/TfdA-like" evidence="8">
    <location>
        <begin position="332"/>
        <end position="563"/>
    </location>
</feature>
<dbReference type="EMBL" id="RSCD01000013">
    <property type="protein sequence ID" value="RSH89493.1"/>
    <property type="molecule type" value="Genomic_DNA"/>
</dbReference>
<dbReference type="PANTHER" id="PTHR10696">
    <property type="entry name" value="GAMMA-BUTYROBETAINE HYDROXYLASE-RELATED"/>
    <property type="match status" value="1"/>
</dbReference>
<evidence type="ECO:0000256" key="7">
    <source>
        <dbReference type="SAM" id="MobiDB-lite"/>
    </source>
</evidence>
<reference evidence="9 10" key="1">
    <citation type="submission" date="2018-11" db="EMBL/GenBank/DDBJ databases">
        <title>Genome sequence of Saitozyma podzolica DSM 27192.</title>
        <authorList>
            <person name="Aliyu H."/>
            <person name="Gorte O."/>
            <person name="Ochsenreither K."/>
        </authorList>
    </citation>
    <scope>NUCLEOTIDE SEQUENCE [LARGE SCALE GENOMIC DNA]</scope>
    <source>
        <strain evidence="9 10">DSM 27192</strain>
    </source>
</reference>
<evidence type="ECO:0000256" key="5">
    <source>
        <dbReference type="ARBA" id="ARBA00023002"/>
    </source>
</evidence>
<dbReference type="SUPFAM" id="SSF51197">
    <property type="entry name" value="Clavaminate synthase-like"/>
    <property type="match status" value="1"/>
</dbReference>
<keyword evidence="5" id="KW-0560">Oxidoreductase</keyword>
<comment type="caution">
    <text evidence="9">The sequence shown here is derived from an EMBL/GenBank/DDBJ whole genome shotgun (WGS) entry which is preliminary data.</text>
</comment>
<evidence type="ECO:0000259" key="8">
    <source>
        <dbReference type="Pfam" id="PF02668"/>
    </source>
</evidence>
<dbReference type="GO" id="GO:0045329">
    <property type="term" value="P:carnitine biosynthetic process"/>
    <property type="evidence" value="ECO:0007669"/>
    <property type="project" value="TreeGrafter"/>
</dbReference>
<keyword evidence="10" id="KW-1185">Reference proteome</keyword>
<keyword evidence="6" id="KW-0408">Iron</keyword>
<dbReference type="PANTHER" id="PTHR10696:SF25">
    <property type="entry name" value="OXIDOREDUCTASE AIM17-RELATED"/>
    <property type="match status" value="1"/>
</dbReference>
<dbReference type="Gene3D" id="3.30.2020.30">
    <property type="match status" value="1"/>
</dbReference>
<evidence type="ECO:0000256" key="1">
    <source>
        <dbReference type="ARBA" id="ARBA00001954"/>
    </source>
</evidence>